<proteinExistence type="inferred from homology"/>
<dbReference type="Proteomes" id="UP001499841">
    <property type="component" value="Unassembled WGS sequence"/>
</dbReference>
<dbReference type="SUPFAM" id="SSF56042">
    <property type="entry name" value="PurM C-terminal domain-like"/>
    <property type="match status" value="1"/>
</dbReference>
<dbReference type="EMBL" id="BAABBA010000007">
    <property type="protein sequence ID" value="GAA4287351.1"/>
    <property type="molecule type" value="Genomic_DNA"/>
</dbReference>
<dbReference type="InterPro" id="IPR006283">
    <property type="entry name" value="ThiL-like"/>
</dbReference>
<keyword evidence="1" id="KW-0808">Transferase</keyword>
<evidence type="ECO:0000313" key="4">
    <source>
        <dbReference type="Proteomes" id="UP001499841"/>
    </source>
</evidence>
<accession>A0ABP8ETR3</accession>
<feature type="binding site" evidence="1">
    <location>
        <position position="80"/>
    </location>
    <ligand>
        <name>Mg(2+)</name>
        <dbReference type="ChEBI" id="CHEBI:18420"/>
        <label>4</label>
    </ligand>
</feature>
<feature type="binding site" evidence="1">
    <location>
        <position position="220"/>
    </location>
    <ligand>
        <name>Mg(2+)</name>
        <dbReference type="ChEBI" id="CHEBI:18420"/>
        <label>5</label>
    </ligand>
</feature>
<dbReference type="PIRSF" id="PIRSF005303">
    <property type="entry name" value="Thiam_monoph_kin"/>
    <property type="match status" value="1"/>
</dbReference>
<dbReference type="CDD" id="cd02194">
    <property type="entry name" value="ThiL"/>
    <property type="match status" value="1"/>
</dbReference>
<dbReference type="Gene3D" id="3.30.1330.10">
    <property type="entry name" value="PurM-like, N-terminal domain"/>
    <property type="match status" value="1"/>
</dbReference>
<dbReference type="RefSeq" id="WP_345039908.1">
    <property type="nucleotide sequence ID" value="NZ_BAABBA010000007.1"/>
</dbReference>
<feature type="binding site" evidence="1">
    <location>
        <position position="323"/>
    </location>
    <ligand>
        <name>substrate</name>
    </ligand>
</feature>
<reference evidence="4" key="1">
    <citation type="journal article" date="2019" name="Int. J. Syst. Evol. Microbiol.">
        <title>The Global Catalogue of Microorganisms (GCM) 10K type strain sequencing project: providing services to taxonomists for standard genome sequencing and annotation.</title>
        <authorList>
            <consortium name="The Broad Institute Genomics Platform"/>
            <consortium name="The Broad Institute Genome Sequencing Center for Infectious Disease"/>
            <person name="Wu L."/>
            <person name="Ma J."/>
        </authorList>
    </citation>
    <scope>NUCLEOTIDE SEQUENCE [LARGE SCALE GENOMIC DNA]</scope>
    <source>
        <strain evidence="4">JCM 17459</strain>
    </source>
</reference>
<dbReference type="PANTHER" id="PTHR30270">
    <property type="entry name" value="THIAMINE-MONOPHOSPHATE KINASE"/>
    <property type="match status" value="1"/>
</dbReference>
<keyword evidence="4" id="KW-1185">Reference proteome</keyword>
<feature type="binding site" evidence="1">
    <location>
        <position position="51"/>
    </location>
    <ligand>
        <name>Mg(2+)</name>
        <dbReference type="ChEBI" id="CHEBI:18420"/>
        <label>2</label>
    </ligand>
</feature>
<dbReference type="EC" id="2.7.4.16" evidence="1"/>
<dbReference type="PANTHER" id="PTHR30270:SF0">
    <property type="entry name" value="THIAMINE-MONOPHOSPHATE KINASE"/>
    <property type="match status" value="1"/>
</dbReference>
<name>A0ABP8ETR3_9MICO</name>
<comment type="caution">
    <text evidence="1">Lacks conserved residue(s) required for the propagation of feature annotation.</text>
</comment>
<comment type="pathway">
    <text evidence="1">Cofactor biosynthesis; thiamine diphosphate biosynthesis; thiamine diphosphate from thiamine phosphate: step 1/1.</text>
</comment>
<keyword evidence="1" id="KW-0067">ATP-binding</keyword>
<evidence type="ECO:0000313" key="3">
    <source>
        <dbReference type="EMBL" id="GAA4287351.1"/>
    </source>
</evidence>
<evidence type="ECO:0000256" key="1">
    <source>
        <dbReference type="HAMAP-Rule" id="MF_02128"/>
    </source>
</evidence>
<feature type="binding site" evidence="1">
    <location>
        <position position="217"/>
    </location>
    <ligand>
        <name>Mg(2+)</name>
        <dbReference type="ChEBI" id="CHEBI:18420"/>
        <label>3</label>
    </ligand>
</feature>
<feature type="binding site" evidence="1">
    <location>
        <position position="80"/>
    </location>
    <ligand>
        <name>Mg(2+)</name>
        <dbReference type="ChEBI" id="CHEBI:18420"/>
        <label>3</label>
    </ligand>
</feature>
<feature type="binding site" evidence="1">
    <location>
        <position position="219"/>
    </location>
    <ligand>
        <name>ATP</name>
        <dbReference type="ChEBI" id="CHEBI:30616"/>
    </ligand>
</feature>
<feature type="binding site" evidence="1">
    <location>
        <position position="58"/>
    </location>
    <ligand>
        <name>substrate</name>
    </ligand>
</feature>
<feature type="binding site" evidence="1">
    <location>
        <position position="49"/>
    </location>
    <ligand>
        <name>Mg(2+)</name>
        <dbReference type="ChEBI" id="CHEBI:18420"/>
        <label>4</label>
    </ligand>
</feature>
<feature type="binding site" evidence="1">
    <location>
        <position position="51"/>
    </location>
    <ligand>
        <name>Mg(2+)</name>
        <dbReference type="ChEBI" id="CHEBI:18420"/>
        <label>1</label>
    </ligand>
</feature>
<keyword evidence="1 3" id="KW-0418">Kinase</keyword>
<dbReference type="InterPro" id="IPR036921">
    <property type="entry name" value="PurM-like_N_sf"/>
</dbReference>
<feature type="binding site" evidence="1">
    <location>
        <position position="35"/>
    </location>
    <ligand>
        <name>Mg(2+)</name>
        <dbReference type="ChEBI" id="CHEBI:18420"/>
        <label>4</label>
    </ligand>
</feature>
<gene>
    <name evidence="1" type="primary">thiL</name>
    <name evidence="3" type="ORF">GCM10022262_17100</name>
</gene>
<dbReference type="NCBIfam" id="TIGR01379">
    <property type="entry name" value="thiL"/>
    <property type="match status" value="1"/>
</dbReference>
<dbReference type="GO" id="GO:0016301">
    <property type="term" value="F:kinase activity"/>
    <property type="evidence" value="ECO:0007669"/>
    <property type="project" value="UniProtKB-KW"/>
</dbReference>
<dbReference type="SUPFAM" id="SSF55326">
    <property type="entry name" value="PurM N-terminal domain-like"/>
    <property type="match status" value="1"/>
</dbReference>
<organism evidence="3 4">
    <name type="scientific">Georgenia daeguensis</name>
    <dbReference type="NCBI Taxonomy" id="908355"/>
    <lineage>
        <taxon>Bacteria</taxon>
        <taxon>Bacillati</taxon>
        <taxon>Actinomycetota</taxon>
        <taxon>Actinomycetes</taxon>
        <taxon>Micrococcales</taxon>
        <taxon>Bogoriellaceae</taxon>
        <taxon>Georgenia</taxon>
    </lineage>
</organism>
<comment type="similarity">
    <text evidence="1">Belongs to the thiamine-monophosphate kinase family.</text>
</comment>
<sequence length="328" mass="33104">MDSPTVADLSEDELIASFVPLLPRGRHTLVPTGDDAAVVAAPDGRFCVSTDVLVQDRHFRLEWGDGADVGWRAAAQNLSDIAAMGAEPTSMVVSLVLPPTTPVAWVHDLSRGLAELCGPLGVGVDGGDLSAGTQVVVAVTVHGDLGGRAPVLRSGARAGDVVAHAGVLGHAAAGMALLASGRRGGADEGLVAAFLRPRPALAAGPAAAGAGATAMMDVSDGLLRDASRLARSSGVVIDLEPLERSVPGDLAGLRDAAARMETDPAAWALTGGEDHGMLATFPAGAALPEGFRPLGTVRAPDAGHPAGTVLVDGVPPAVTSLGWDHFRR</sequence>
<comment type="function">
    <text evidence="1">Catalyzes the ATP-dependent phosphorylation of thiamine-monophosphate (TMP) to form thiamine-pyrophosphate (TPP), the active form of vitamin B1.</text>
</comment>
<feature type="binding site" evidence="1">
    <location>
        <position position="50"/>
    </location>
    <ligand>
        <name>Mg(2+)</name>
        <dbReference type="ChEBI" id="CHEBI:18420"/>
        <label>1</label>
    </ligand>
</feature>
<dbReference type="Gene3D" id="3.90.650.10">
    <property type="entry name" value="PurM-like C-terminal domain"/>
    <property type="match status" value="1"/>
</dbReference>
<feature type="binding site" evidence="1">
    <location>
        <position position="35"/>
    </location>
    <ligand>
        <name>Mg(2+)</name>
        <dbReference type="ChEBI" id="CHEBI:18420"/>
        <label>3</label>
    </ligand>
</feature>
<evidence type="ECO:0000259" key="2">
    <source>
        <dbReference type="Pfam" id="PF00586"/>
    </source>
</evidence>
<dbReference type="InterPro" id="IPR036676">
    <property type="entry name" value="PurM-like_C_sf"/>
</dbReference>
<feature type="binding site" evidence="1">
    <location>
        <position position="80"/>
    </location>
    <ligand>
        <name>Mg(2+)</name>
        <dbReference type="ChEBI" id="CHEBI:18420"/>
        <label>2</label>
    </ligand>
</feature>
<dbReference type="Pfam" id="PF00586">
    <property type="entry name" value="AIRS"/>
    <property type="match status" value="1"/>
</dbReference>
<dbReference type="NCBIfam" id="NF004351">
    <property type="entry name" value="PRK05731.1-4"/>
    <property type="match status" value="1"/>
</dbReference>
<feature type="domain" description="PurM-like N-terminal" evidence="2">
    <location>
        <begin position="33"/>
        <end position="143"/>
    </location>
</feature>
<keyword evidence="1" id="KW-0784">Thiamine biosynthesis</keyword>
<feature type="binding site" evidence="1">
    <location>
        <position position="153"/>
    </location>
    <ligand>
        <name>ATP</name>
        <dbReference type="ChEBI" id="CHEBI:30616"/>
    </ligand>
</feature>
<keyword evidence="1" id="KW-0460">Magnesium</keyword>
<comment type="caution">
    <text evidence="3">The sequence shown here is derived from an EMBL/GenBank/DDBJ whole genome shotgun (WGS) entry which is preliminary data.</text>
</comment>
<dbReference type="HAMAP" id="MF_02128">
    <property type="entry name" value="TMP_kinase"/>
    <property type="match status" value="1"/>
</dbReference>
<dbReference type="InterPro" id="IPR016188">
    <property type="entry name" value="PurM-like_N"/>
</dbReference>
<keyword evidence="1" id="KW-0547">Nucleotide-binding</keyword>
<protein>
    <recommendedName>
        <fullName evidence="1">Thiamine-monophosphate kinase</fullName>
        <shortName evidence="1">TMP kinase</shortName>
        <shortName evidence="1">Thiamine-phosphate kinase</shortName>
        <ecNumber evidence="1">2.7.4.16</ecNumber>
    </recommendedName>
</protein>
<feature type="binding site" evidence="1">
    <location>
        <position position="128"/>
    </location>
    <ligand>
        <name>Mg(2+)</name>
        <dbReference type="ChEBI" id="CHEBI:18420"/>
        <label>1</label>
    </ligand>
</feature>
<keyword evidence="1" id="KW-0479">Metal-binding</keyword>
<feature type="binding site" evidence="1">
    <location>
        <position position="273"/>
    </location>
    <ligand>
        <name>substrate</name>
    </ligand>
</feature>
<feature type="binding site" evidence="1">
    <location>
        <begin position="127"/>
        <end position="128"/>
    </location>
    <ligand>
        <name>ATP</name>
        <dbReference type="ChEBI" id="CHEBI:30616"/>
    </ligand>
</feature>
<comment type="miscellaneous">
    <text evidence="1">Reaction mechanism of ThiL seems to utilize a direct, inline transfer of the gamma-phosphate of ATP to TMP rather than a phosphorylated enzyme intermediate.</text>
</comment>
<comment type="catalytic activity">
    <reaction evidence="1">
        <text>thiamine phosphate + ATP = thiamine diphosphate + ADP</text>
        <dbReference type="Rhea" id="RHEA:15913"/>
        <dbReference type="ChEBI" id="CHEBI:30616"/>
        <dbReference type="ChEBI" id="CHEBI:37575"/>
        <dbReference type="ChEBI" id="CHEBI:58937"/>
        <dbReference type="ChEBI" id="CHEBI:456216"/>
        <dbReference type="EC" id="2.7.4.16"/>
    </reaction>
</comment>